<comment type="cofactor">
    <cofactor evidence="1">
        <name>FMN</name>
        <dbReference type="ChEBI" id="CHEBI:58210"/>
    </cofactor>
</comment>
<evidence type="ECO:0000259" key="9">
    <source>
        <dbReference type="PROSITE" id="PS51085"/>
    </source>
</evidence>
<dbReference type="InterPro" id="IPR012675">
    <property type="entry name" value="Beta-grasp_dom_sf"/>
</dbReference>
<keyword evidence="5" id="KW-0479">Metal-binding</keyword>
<dbReference type="PANTHER" id="PTHR47354">
    <property type="entry name" value="NADH OXIDOREDUCTASE HCR"/>
    <property type="match status" value="1"/>
</dbReference>
<keyword evidence="2" id="KW-0285">Flavoprotein</keyword>
<evidence type="ECO:0000256" key="6">
    <source>
        <dbReference type="ARBA" id="ARBA00023002"/>
    </source>
</evidence>
<organism evidence="11 12">
    <name type="scientific">Brevundimonas guildfordensis</name>
    <dbReference type="NCBI Taxonomy" id="2762241"/>
    <lineage>
        <taxon>Bacteria</taxon>
        <taxon>Pseudomonadati</taxon>
        <taxon>Pseudomonadota</taxon>
        <taxon>Alphaproteobacteria</taxon>
        <taxon>Caulobacterales</taxon>
        <taxon>Caulobacteraceae</taxon>
        <taxon>Brevundimonas</taxon>
    </lineage>
</organism>
<reference evidence="11 12" key="1">
    <citation type="submission" date="2020-08" db="EMBL/GenBank/DDBJ databases">
        <title>A Genomic Blueprint of the Chicken Gut Microbiome.</title>
        <authorList>
            <person name="Gilroy R."/>
            <person name="Ravi A."/>
            <person name="Getino M."/>
            <person name="Pursley I."/>
            <person name="Horton D.L."/>
            <person name="Alikhan N.-F."/>
            <person name="Baker D."/>
            <person name="Gharbi K."/>
            <person name="Hall N."/>
            <person name="Watson M."/>
            <person name="Adriaenssens E.M."/>
            <person name="Foster-Nyarko E."/>
            <person name="Jarju S."/>
            <person name="Secka A."/>
            <person name="Antonio M."/>
            <person name="Oren A."/>
            <person name="Chaudhuri R."/>
            <person name="La Ragione R.M."/>
            <person name="Hildebrand F."/>
            <person name="Pallen M.J."/>
        </authorList>
    </citation>
    <scope>NUCLEOTIDE SEQUENCE [LARGE SCALE GENOMIC DNA]</scope>
    <source>
        <strain evidence="11 12">Sa3CVA3</strain>
    </source>
</reference>
<sequence>MTESIDLKLTSIVLGSDSVNLYSFAPAGGGALPPAEAGAHITLLLPGGLERQYSLVNIGDAPTHYTIGVKREAESRGGSAYVHDSLRVGMVVPVLPPQNHFPLVEDAEDYILIGGGIGITPIYAMAQRLTALGRRFRLYYTARSRSDAILLDEIAAWPSAELRFDDECDGQPFPLAQTVTSAGSGTHLYCCGPGGMLNAFEEAGRACGIPQDRIHVEYFAAKHEAATDQTYVVELARSKKELVVPKGKTILEVLIASGVYVSHSCSEGVCGACETTVLSGKPDHRDAILNDQEREASETMMICCSGSLSERLVLDI</sequence>
<comment type="caution">
    <text evidence="11">The sequence shown here is derived from an EMBL/GenBank/DDBJ whole genome shotgun (WGS) entry which is preliminary data.</text>
</comment>
<keyword evidence="3" id="KW-0288">FMN</keyword>
<accession>A0ABR8QWN0</accession>
<dbReference type="SUPFAM" id="SSF54292">
    <property type="entry name" value="2Fe-2S ferredoxin-like"/>
    <property type="match status" value="1"/>
</dbReference>
<feature type="domain" description="FAD-binding FR-type" evidence="10">
    <location>
        <begin position="2"/>
        <end position="104"/>
    </location>
</feature>
<keyword evidence="4" id="KW-0001">2Fe-2S</keyword>
<evidence type="ECO:0000256" key="3">
    <source>
        <dbReference type="ARBA" id="ARBA00022643"/>
    </source>
</evidence>
<dbReference type="Pfam" id="PF00111">
    <property type="entry name" value="Fer2"/>
    <property type="match status" value="1"/>
</dbReference>
<dbReference type="PANTHER" id="PTHR47354:SF1">
    <property type="entry name" value="CARNITINE MONOOXYGENASE REDUCTASE SUBUNIT"/>
    <property type="match status" value="1"/>
</dbReference>
<evidence type="ECO:0000256" key="7">
    <source>
        <dbReference type="ARBA" id="ARBA00023004"/>
    </source>
</evidence>
<dbReference type="InterPro" id="IPR050415">
    <property type="entry name" value="MRET"/>
</dbReference>
<dbReference type="SUPFAM" id="SSF63380">
    <property type="entry name" value="Riboflavin synthase domain-like"/>
    <property type="match status" value="1"/>
</dbReference>
<dbReference type="InterPro" id="IPR039261">
    <property type="entry name" value="FNR_nucleotide-bd"/>
</dbReference>
<dbReference type="Pfam" id="PF22290">
    <property type="entry name" value="DmmA-like_N"/>
    <property type="match status" value="1"/>
</dbReference>
<dbReference type="CDD" id="cd06185">
    <property type="entry name" value="PDR_like"/>
    <property type="match status" value="1"/>
</dbReference>
<evidence type="ECO:0000313" key="12">
    <source>
        <dbReference type="Proteomes" id="UP000638918"/>
    </source>
</evidence>
<dbReference type="InterPro" id="IPR017938">
    <property type="entry name" value="Riboflavin_synthase-like_b-brl"/>
</dbReference>
<dbReference type="RefSeq" id="WP_191742440.1">
    <property type="nucleotide sequence ID" value="NZ_JACSQU010000001.1"/>
</dbReference>
<keyword evidence="7" id="KW-0408">Iron</keyword>
<dbReference type="PRINTS" id="PR00409">
    <property type="entry name" value="PHDIOXRDTASE"/>
</dbReference>
<evidence type="ECO:0000256" key="5">
    <source>
        <dbReference type="ARBA" id="ARBA00022723"/>
    </source>
</evidence>
<evidence type="ECO:0000256" key="4">
    <source>
        <dbReference type="ARBA" id="ARBA00022714"/>
    </source>
</evidence>
<keyword evidence="6" id="KW-0560">Oxidoreductase</keyword>
<keyword evidence="12" id="KW-1185">Reference proteome</keyword>
<dbReference type="InterPro" id="IPR036010">
    <property type="entry name" value="2Fe-2S_ferredoxin-like_sf"/>
</dbReference>
<dbReference type="PROSITE" id="PS00197">
    <property type="entry name" value="2FE2S_FER_1"/>
    <property type="match status" value="1"/>
</dbReference>
<dbReference type="InterPro" id="IPR017927">
    <property type="entry name" value="FAD-bd_FR_type"/>
</dbReference>
<dbReference type="Gene3D" id="2.40.30.10">
    <property type="entry name" value="Translation factors"/>
    <property type="match status" value="1"/>
</dbReference>
<dbReference type="SUPFAM" id="SSF52343">
    <property type="entry name" value="Ferredoxin reductase-like, C-terminal NADP-linked domain"/>
    <property type="match status" value="1"/>
</dbReference>
<dbReference type="InterPro" id="IPR006058">
    <property type="entry name" value="2Fe2S_fd_BS"/>
</dbReference>
<dbReference type="EMBL" id="JACSQU010000001">
    <property type="protein sequence ID" value="MBD7939949.1"/>
    <property type="molecule type" value="Genomic_DNA"/>
</dbReference>
<dbReference type="Gene3D" id="3.10.20.30">
    <property type="match status" value="1"/>
</dbReference>
<keyword evidence="8" id="KW-0411">Iron-sulfur</keyword>
<dbReference type="Proteomes" id="UP000638918">
    <property type="component" value="Unassembled WGS sequence"/>
</dbReference>
<name>A0ABR8QWN0_9CAUL</name>
<feature type="domain" description="2Fe-2S ferredoxin-type" evidence="9">
    <location>
        <begin position="231"/>
        <end position="316"/>
    </location>
</feature>
<evidence type="ECO:0000256" key="1">
    <source>
        <dbReference type="ARBA" id="ARBA00001917"/>
    </source>
</evidence>
<dbReference type="CDD" id="cd00207">
    <property type="entry name" value="fer2"/>
    <property type="match status" value="1"/>
</dbReference>
<evidence type="ECO:0000313" key="11">
    <source>
        <dbReference type="EMBL" id="MBD7939949.1"/>
    </source>
</evidence>
<evidence type="ECO:0000259" key="10">
    <source>
        <dbReference type="PROSITE" id="PS51384"/>
    </source>
</evidence>
<gene>
    <name evidence="11" type="ORF">H9656_00910</name>
</gene>
<dbReference type="PROSITE" id="PS51085">
    <property type="entry name" value="2FE2S_FER_2"/>
    <property type="match status" value="1"/>
</dbReference>
<evidence type="ECO:0000256" key="2">
    <source>
        <dbReference type="ARBA" id="ARBA00022630"/>
    </source>
</evidence>
<protein>
    <submittedName>
        <fullName evidence="11">Oxidoreductase</fullName>
    </submittedName>
</protein>
<dbReference type="InterPro" id="IPR054582">
    <property type="entry name" value="DmmA-like_N"/>
</dbReference>
<dbReference type="PROSITE" id="PS51384">
    <property type="entry name" value="FAD_FR"/>
    <property type="match status" value="1"/>
</dbReference>
<dbReference type="Gene3D" id="3.40.50.80">
    <property type="entry name" value="Nucleotide-binding domain of ferredoxin-NADP reductase (FNR) module"/>
    <property type="match status" value="1"/>
</dbReference>
<evidence type="ECO:0000256" key="8">
    <source>
        <dbReference type="ARBA" id="ARBA00023014"/>
    </source>
</evidence>
<dbReference type="InterPro" id="IPR001041">
    <property type="entry name" value="2Fe-2S_ferredoxin-type"/>
</dbReference>
<proteinExistence type="predicted"/>